<dbReference type="AlphaFoldDB" id="A0A0F9JEM4"/>
<comment type="caution">
    <text evidence="1">The sequence shown here is derived from an EMBL/GenBank/DDBJ whole genome shotgun (WGS) entry which is preliminary data.</text>
</comment>
<proteinExistence type="predicted"/>
<gene>
    <name evidence="1" type="ORF">LCGC14_1834300</name>
</gene>
<reference evidence="1" key="1">
    <citation type="journal article" date="2015" name="Nature">
        <title>Complex archaea that bridge the gap between prokaryotes and eukaryotes.</title>
        <authorList>
            <person name="Spang A."/>
            <person name="Saw J.H."/>
            <person name="Jorgensen S.L."/>
            <person name="Zaremba-Niedzwiedzka K."/>
            <person name="Martijn J."/>
            <person name="Lind A.E."/>
            <person name="van Eijk R."/>
            <person name="Schleper C."/>
            <person name="Guy L."/>
            <person name="Ettema T.J."/>
        </authorList>
    </citation>
    <scope>NUCLEOTIDE SEQUENCE</scope>
</reference>
<protein>
    <recommendedName>
        <fullName evidence="2">DUF1670 domain-containing protein</fullName>
    </recommendedName>
</protein>
<accession>A0A0F9JEM4</accession>
<name>A0A0F9JEM4_9ZZZZ</name>
<organism evidence="1">
    <name type="scientific">marine sediment metagenome</name>
    <dbReference type="NCBI Taxonomy" id="412755"/>
    <lineage>
        <taxon>unclassified sequences</taxon>
        <taxon>metagenomes</taxon>
        <taxon>ecological metagenomes</taxon>
    </lineage>
</organism>
<dbReference type="InterPro" id="IPR012872">
    <property type="entry name" value="DUF1670"/>
</dbReference>
<evidence type="ECO:0000313" key="1">
    <source>
        <dbReference type="EMBL" id="KKL97457.1"/>
    </source>
</evidence>
<dbReference type="EMBL" id="LAZR01018164">
    <property type="protein sequence ID" value="KKL97457.1"/>
    <property type="molecule type" value="Genomic_DNA"/>
</dbReference>
<dbReference type="Pfam" id="PF07900">
    <property type="entry name" value="DUF1670"/>
    <property type="match status" value="1"/>
</dbReference>
<evidence type="ECO:0008006" key="2">
    <source>
        <dbReference type="Google" id="ProtNLM"/>
    </source>
</evidence>
<sequence length="253" mass="29305">MKGNSRTSEHPYLKKGFKSALDYFFAENLPQLGGSLTRTPVVEKIYEMVESYFPATDRLKMGQMIWYAVDEGEKAGYGKSLQQSKLRPVILDVIHETDIEDILKGVKNRERQKKVIVRLFNQSYEQKGVLTHADVASILRLSMLTISKYIQEYEKETGRIVPRRGTIHDMGRTLTHKKIICQKHFAEGKTVEQTARETYHSPQAVVRYTNDFKRVRECLKESWSVERIAYTTGLSKSLTREYVEMINGEEIPF</sequence>